<dbReference type="FunFam" id="1.10.10.10:FF:000018">
    <property type="entry name" value="DNA-binding response regulator ResD"/>
    <property type="match status" value="1"/>
</dbReference>
<reference evidence="11" key="1">
    <citation type="submission" date="2021-03" db="EMBL/GenBank/DDBJ databases">
        <title>Bacillus suaedae sp. nov., isolated from Suaeda aralocaspica.</title>
        <authorList>
            <person name="Lei R.F.R."/>
        </authorList>
    </citation>
    <scope>NUCLEOTIDE SEQUENCE</scope>
    <source>
        <strain evidence="11">YZJH907-2</strain>
    </source>
</reference>
<evidence type="ECO:0000256" key="8">
    <source>
        <dbReference type="PROSITE-ProRule" id="PRU01091"/>
    </source>
</evidence>
<evidence type="ECO:0000256" key="5">
    <source>
        <dbReference type="ARBA" id="ARBA00023125"/>
    </source>
</evidence>
<evidence type="ECO:0000256" key="6">
    <source>
        <dbReference type="ARBA" id="ARBA00023163"/>
    </source>
</evidence>
<dbReference type="InterPro" id="IPR001867">
    <property type="entry name" value="OmpR/PhoB-type_DNA-bd"/>
</dbReference>
<keyword evidence="3" id="KW-0902">Two-component regulatory system</keyword>
<keyword evidence="12" id="KW-1185">Reference proteome</keyword>
<protein>
    <submittedName>
        <fullName evidence="11">Response regulator transcription factor</fullName>
    </submittedName>
</protein>
<evidence type="ECO:0000256" key="7">
    <source>
        <dbReference type="PROSITE-ProRule" id="PRU00169"/>
    </source>
</evidence>
<dbReference type="SMART" id="SM00862">
    <property type="entry name" value="Trans_reg_C"/>
    <property type="match status" value="1"/>
</dbReference>
<dbReference type="SUPFAM" id="SSF52172">
    <property type="entry name" value="CheY-like"/>
    <property type="match status" value="1"/>
</dbReference>
<dbReference type="CDD" id="cd00383">
    <property type="entry name" value="trans_reg_C"/>
    <property type="match status" value="1"/>
</dbReference>
<feature type="domain" description="Response regulatory" evidence="9">
    <location>
        <begin position="4"/>
        <end position="117"/>
    </location>
</feature>
<evidence type="ECO:0000256" key="1">
    <source>
        <dbReference type="ARBA" id="ARBA00004496"/>
    </source>
</evidence>
<sequence length="229" mass="26230">MRKKVLIVEDDKDIRELTTLYLQKKGYEVVTADTGNLALTLVQIEKPNLVLLDILLPGINGLDVCKHMREMTTVPILFMSCKRDSVDKVQGFDAGADDYITKPFDMAELEARMKAILRRSSQTAQHEKGQRLSFGDLSVDLRTLNVYVREELVSLYAKEKQLLITLLQHPNQVFSAEQLYQQIWGVYCSGDLKTVMVHISNLRKKVEQDPTKPKYIQTVRGFGYKFTTE</sequence>
<dbReference type="GO" id="GO:0032993">
    <property type="term" value="C:protein-DNA complex"/>
    <property type="evidence" value="ECO:0007669"/>
    <property type="project" value="TreeGrafter"/>
</dbReference>
<keyword evidence="4" id="KW-0805">Transcription regulation</keyword>
<comment type="subcellular location">
    <subcellularLocation>
        <location evidence="1">Cytoplasm</location>
    </subcellularLocation>
</comment>
<name>A0A941AQ74_9BACI</name>
<dbReference type="Pfam" id="PF00072">
    <property type="entry name" value="Response_reg"/>
    <property type="match status" value="1"/>
</dbReference>
<feature type="modified residue" description="4-aspartylphosphate" evidence="7">
    <location>
        <position position="53"/>
    </location>
</feature>
<evidence type="ECO:0000259" key="9">
    <source>
        <dbReference type="PROSITE" id="PS50110"/>
    </source>
</evidence>
<keyword evidence="5 8" id="KW-0238">DNA-binding</keyword>
<dbReference type="GO" id="GO:0000976">
    <property type="term" value="F:transcription cis-regulatory region binding"/>
    <property type="evidence" value="ECO:0007669"/>
    <property type="project" value="TreeGrafter"/>
</dbReference>
<accession>A0A941AQ74</accession>
<dbReference type="SMART" id="SM00448">
    <property type="entry name" value="REC"/>
    <property type="match status" value="1"/>
</dbReference>
<dbReference type="InterPro" id="IPR001789">
    <property type="entry name" value="Sig_transdc_resp-reg_receiver"/>
</dbReference>
<dbReference type="FunFam" id="3.40.50.2300:FF:000001">
    <property type="entry name" value="DNA-binding response regulator PhoB"/>
    <property type="match status" value="1"/>
</dbReference>
<evidence type="ECO:0000256" key="3">
    <source>
        <dbReference type="ARBA" id="ARBA00023012"/>
    </source>
</evidence>
<evidence type="ECO:0000313" key="11">
    <source>
        <dbReference type="EMBL" id="MBP3952496.1"/>
    </source>
</evidence>
<evidence type="ECO:0000313" key="12">
    <source>
        <dbReference type="Proteomes" id="UP000678228"/>
    </source>
</evidence>
<dbReference type="EMBL" id="JAGKSQ010000006">
    <property type="protein sequence ID" value="MBP3952496.1"/>
    <property type="molecule type" value="Genomic_DNA"/>
</dbReference>
<dbReference type="InterPro" id="IPR011006">
    <property type="entry name" value="CheY-like_superfamily"/>
</dbReference>
<evidence type="ECO:0000256" key="2">
    <source>
        <dbReference type="ARBA" id="ARBA00022553"/>
    </source>
</evidence>
<dbReference type="PANTHER" id="PTHR48111">
    <property type="entry name" value="REGULATOR OF RPOS"/>
    <property type="match status" value="1"/>
</dbReference>
<feature type="DNA-binding region" description="OmpR/PhoB-type" evidence="8">
    <location>
        <begin position="129"/>
        <end position="228"/>
    </location>
</feature>
<evidence type="ECO:0000256" key="4">
    <source>
        <dbReference type="ARBA" id="ARBA00023015"/>
    </source>
</evidence>
<dbReference type="PROSITE" id="PS50110">
    <property type="entry name" value="RESPONSE_REGULATORY"/>
    <property type="match status" value="1"/>
</dbReference>
<proteinExistence type="predicted"/>
<dbReference type="Proteomes" id="UP000678228">
    <property type="component" value="Unassembled WGS sequence"/>
</dbReference>
<dbReference type="InterPro" id="IPR036388">
    <property type="entry name" value="WH-like_DNA-bd_sf"/>
</dbReference>
<feature type="domain" description="OmpR/PhoB-type" evidence="10">
    <location>
        <begin position="129"/>
        <end position="228"/>
    </location>
</feature>
<dbReference type="Gene3D" id="1.10.10.10">
    <property type="entry name" value="Winged helix-like DNA-binding domain superfamily/Winged helix DNA-binding domain"/>
    <property type="match status" value="1"/>
</dbReference>
<dbReference type="CDD" id="cd17574">
    <property type="entry name" value="REC_OmpR"/>
    <property type="match status" value="1"/>
</dbReference>
<dbReference type="Gene3D" id="3.40.50.2300">
    <property type="match status" value="1"/>
</dbReference>
<gene>
    <name evidence="11" type="ORF">J7W16_15330</name>
</gene>
<dbReference type="Pfam" id="PF00486">
    <property type="entry name" value="Trans_reg_C"/>
    <property type="match status" value="1"/>
</dbReference>
<organism evidence="11 12">
    <name type="scientific">Halalkalibacter suaedae</name>
    <dbReference type="NCBI Taxonomy" id="2822140"/>
    <lineage>
        <taxon>Bacteria</taxon>
        <taxon>Bacillati</taxon>
        <taxon>Bacillota</taxon>
        <taxon>Bacilli</taxon>
        <taxon>Bacillales</taxon>
        <taxon>Bacillaceae</taxon>
        <taxon>Halalkalibacter</taxon>
    </lineage>
</organism>
<comment type="caution">
    <text evidence="11">The sequence shown here is derived from an EMBL/GenBank/DDBJ whole genome shotgun (WGS) entry which is preliminary data.</text>
</comment>
<dbReference type="GO" id="GO:0005829">
    <property type="term" value="C:cytosol"/>
    <property type="evidence" value="ECO:0007669"/>
    <property type="project" value="TreeGrafter"/>
</dbReference>
<keyword evidence="2 7" id="KW-0597">Phosphoprotein</keyword>
<evidence type="ECO:0000259" key="10">
    <source>
        <dbReference type="PROSITE" id="PS51755"/>
    </source>
</evidence>
<dbReference type="Gene3D" id="6.10.250.690">
    <property type="match status" value="1"/>
</dbReference>
<keyword evidence="6" id="KW-0804">Transcription</keyword>
<dbReference type="GO" id="GO:0000156">
    <property type="term" value="F:phosphorelay response regulator activity"/>
    <property type="evidence" value="ECO:0007669"/>
    <property type="project" value="TreeGrafter"/>
</dbReference>
<dbReference type="AlphaFoldDB" id="A0A941AQ74"/>
<dbReference type="RefSeq" id="WP_210598255.1">
    <property type="nucleotide sequence ID" value="NZ_JAGKSQ010000006.1"/>
</dbReference>
<dbReference type="InterPro" id="IPR039420">
    <property type="entry name" value="WalR-like"/>
</dbReference>
<dbReference type="PANTHER" id="PTHR48111:SF40">
    <property type="entry name" value="PHOSPHATE REGULON TRANSCRIPTIONAL REGULATORY PROTEIN PHOB"/>
    <property type="match status" value="1"/>
</dbReference>
<dbReference type="PROSITE" id="PS51755">
    <property type="entry name" value="OMPR_PHOB"/>
    <property type="match status" value="1"/>
</dbReference>
<dbReference type="GO" id="GO:0006355">
    <property type="term" value="P:regulation of DNA-templated transcription"/>
    <property type="evidence" value="ECO:0007669"/>
    <property type="project" value="InterPro"/>
</dbReference>